<dbReference type="EMBL" id="LGSS01000008">
    <property type="protein sequence ID" value="KNF08279.1"/>
    <property type="molecule type" value="Genomic_DNA"/>
</dbReference>
<gene>
    <name evidence="10" type="ORF">CLPU_8c00440</name>
</gene>
<evidence type="ECO:0000256" key="3">
    <source>
        <dbReference type="ARBA" id="ARBA00023015"/>
    </source>
</evidence>
<dbReference type="SMART" id="SM00448">
    <property type="entry name" value="REC"/>
    <property type="match status" value="1"/>
</dbReference>
<feature type="DNA-binding region" description="OmpR/PhoB-type" evidence="7">
    <location>
        <begin position="130"/>
        <end position="229"/>
    </location>
</feature>
<evidence type="ECO:0000256" key="2">
    <source>
        <dbReference type="ARBA" id="ARBA00023012"/>
    </source>
</evidence>
<dbReference type="GO" id="GO:0000156">
    <property type="term" value="F:phosphorelay response regulator activity"/>
    <property type="evidence" value="ECO:0007669"/>
    <property type="project" value="TreeGrafter"/>
</dbReference>
<dbReference type="Pfam" id="PF00072">
    <property type="entry name" value="Response_reg"/>
    <property type="match status" value="1"/>
</dbReference>
<dbReference type="OrthoDB" id="9790442at2"/>
<evidence type="ECO:0000256" key="1">
    <source>
        <dbReference type="ARBA" id="ARBA00022553"/>
    </source>
</evidence>
<reference evidence="11" key="1">
    <citation type="submission" date="2015-07" db="EMBL/GenBank/DDBJ databases">
        <title>Draft genome sequence of the purine-degrading Gottschalkia purinilyticum DSM 1384 (formerly Clostridium purinilyticum).</title>
        <authorList>
            <person name="Poehlein A."/>
            <person name="Schiel-Bengelsdorf B."/>
            <person name="Bengelsdorf F.R."/>
            <person name="Daniel R."/>
            <person name="Duerre P."/>
        </authorList>
    </citation>
    <scope>NUCLEOTIDE SEQUENCE [LARGE SCALE GENOMIC DNA]</scope>
    <source>
        <strain evidence="11">DSM 1384</strain>
    </source>
</reference>
<proteinExistence type="predicted"/>
<evidence type="ECO:0000256" key="5">
    <source>
        <dbReference type="ARBA" id="ARBA00023163"/>
    </source>
</evidence>
<keyword evidence="4 7" id="KW-0238">DNA-binding</keyword>
<name>A0A0L0W9R8_GOTPU</name>
<dbReference type="CDD" id="cd17574">
    <property type="entry name" value="REC_OmpR"/>
    <property type="match status" value="1"/>
</dbReference>
<dbReference type="Gene3D" id="6.10.250.690">
    <property type="match status" value="1"/>
</dbReference>
<dbReference type="InterPro" id="IPR001867">
    <property type="entry name" value="OmpR/PhoB-type_DNA-bd"/>
</dbReference>
<dbReference type="Pfam" id="PF00486">
    <property type="entry name" value="Trans_reg_C"/>
    <property type="match status" value="1"/>
</dbReference>
<feature type="modified residue" description="4-aspartylphosphate" evidence="6">
    <location>
        <position position="53"/>
    </location>
</feature>
<evidence type="ECO:0000259" key="8">
    <source>
        <dbReference type="PROSITE" id="PS50110"/>
    </source>
</evidence>
<keyword evidence="2" id="KW-0902">Two-component regulatory system</keyword>
<dbReference type="PATRIC" id="fig|1503.3.peg.3183"/>
<feature type="domain" description="OmpR/PhoB-type" evidence="9">
    <location>
        <begin position="130"/>
        <end position="229"/>
    </location>
</feature>
<evidence type="ECO:0000313" key="10">
    <source>
        <dbReference type="EMBL" id="KNF08279.1"/>
    </source>
</evidence>
<keyword evidence="11" id="KW-1185">Reference proteome</keyword>
<dbReference type="STRING" id="1503.CLPU_8c00440"/>
<evidence type="ECO:0008006" key="12">
    <source>
        <dbReference type="Google" id="ProtNLM"/>
    </source>
</evidence>
<evidence type="ECO:0000313" key="11">
    <source>
        <dbReference type="Proteomes" id="UP000037267"/>
    </source>
</evidence>
<dbReference type="CDD" id="cd00383">
    <property type="entry name" value="trans_reg_C"/>
    <property type="match status" value="1"/>
</dbReference>
<feature type="domain" description="Response regulatory" evidence="8">
    <location>
        <begin position="5"/>
        <end position="117"/>
    </location>
</feature>
<comment type="caution">
    <text evidence="10">The sequence shown here is derived from an EMBL/GenBank/DDBJ whole genome shotgun (WGS) entry which is preliminary data.</text>
</comment>
<dbReference type="PANTHER" id="PTHR48111">
    <property type="entry name" value="REGULATOR OF RPOS"/>
    <property type="match status" value="1"/>
</dbReference>
<dbReference type="GO" id="GO:0032993">
    <property type="term" value="C:protein-DNA complex"/>
    <property type="evidence" value="ECO:0007669"/>
    <property type="project" value="TreeGrafter"/>
</dbReference>
<dbReference type="FunFam" id="1.10.10.10:FF:000018">
    <property type="entry name" value="DNA-binding response regulator ResD"/>
    <property type="match status" value="1"/>
</dbReference>
<dbReference type="GO" id="GO:0006355">
    <property type="term" value="P:regulation of DNA-templated transcription"/>
    <property type="evidence" value="ECO:0007669"/>
    <property type="project" value="InterPro"/>
</dbReference>
<dbReference type="AlphaFoldDB" id="A0A0L0W9R8"/>
<dbReference type="PROSITE" id="PS51755">
    <property type="entry name" value="OMPR_PHOB"/>
    <property type="match status" value="1"/>
</dbReference>
<accession>A0A0L0W9R8</accession>
<dbReference type="PROSITE" id="PS50110">
    <property type="entry name" value="RESPONSE_REGULATORY"/>
    <property type="match status" value="1"/>
</dbReference>
<sequence>MEKLAILLVEDDKEINNLIFKALQEEGYNVIQAFDGLEGFKMFNEDVSLVLLDVMLPYINGIEVMKKIRQESNVPIILLSAKDEESDIVRGLEFGGDDYISKPFSILELKARVNSRLRRNTNYNISLNKEKQIKIGNVILDLDRYILIRNNEKIGLTPKELKTLKLLMNNPKKVFTKTELFELVWNEPYYDNDNIINVHIRRLRKKIENNPDNPEIITTLWGIGYRLGDLI</sequence>
<evidence type="ECO:0000256" key="4">
    <source>
        <dbReference type="ARBA" id="ARBA00023125"/>
    </source>
</evidence>
<dbReference type="Gene3D" id="1.10.10.10">
    <property type="entry name" value="Winged helix-like DNA-binding domain superfamily/Winged helix DNA-binding domain"/>
    <property type="match status" value="1"/>
</dbReference>
<evidence type="ECO:0000259" key="9">
    <source>
        <dbReference type="PROSITE" id="PS51755"/>
    </source>
</evidence>
<dbReference type="GO" id="GO:0005829">
    <property type="term" value="C:cytosol"/>
    <property type="evidence" value="ECO:0007669"/>
    <property type="project" value="TreeGrafter"/>
</dbReference>
<dbReference type="InterPro" id="IPR011006">
    <property type="entry name" value="CheY-like_superfamily"/>
</dbReference>
<keyword evidence="1 6" id="KW-0597">Phosphoprotein</keyword>
<dbReference type="SUPFAM" id="SSF52172">
    <property type="entry name" value="CheY-like"/>
    <property type="match status" value="1"/>
</dbReference>
<protein>
    <recommendedName>
        <fullName evidence="12">Stage 0 sporulation protein A homolog</fullName>
    </recommendedName>
</protein>
<evidence type="ECO:0000256" key="7">
    <source>
        <dbReference type="PROSITE-ProRule" id="PRU01091"/>
    </source>
</evidence>
<dbReference type="InterPro" id="IPR039420">
    <property type="entry name" value="WalR-like"/>
</dbReference>
<dbReference type="SMART" id="SM00862">
    <property type="entry name" value="Trans_reg_C"/>
    <property type="match status" value="1"/>
</dbReference>
<keyword evidence="5" id="KW-0804">Transcription</keyword>
<organism evidence="10 11">
    <name type="scientific">Gottschalkia purinilytica</name>
    <name type="common">Clostridium purinilyticum</name>
    <dbReference type="NCBI Taxonomy" id="1503"/>
    <lineage>
        <taxon>Bacteria</taxon>
        <taxon>Bacillati</taxon>
        <taxon>Bacillota</taxon>
        <taxon>Tissierellia</taxon>
        <taxon>Tissierellales</taxon>
        <taxon>Gottschalkiaceae</taxon>
        <taxon>Gottschalkia</taxon>
    </lineage>
</organism>
<dbReference type="GO" id="GO:0000976">
    <property type="term" value="F:transcription cis-regulatory region binding"/>
    <property type="evidence" value="ECO:0007669"/>
    <property type="project" value="TreeGrafter"/>
</dbReference>
<dbReference type="InterPro" id="IPR036388">
    <property type="entry name" value="WH-like_DNA-bd_sf"/>
</dbReference>
<dbReference type="InterPro" id="IPR001789">
    <property type="entry name" value="Sig_transdc_resp-reg_receiver"/>
</dbReference>
<keyword evidence="3" id="KW-0805">Transcription regulation</keyword>
<dbReference type="Gene3D" id="3.40.50.2300">
    <property type="match status" value="1"/>
</dbReference>
<dbReference type="PANTHER" id="PTHR48111:SF26">
    <property type="entry name" value="STAGE 0 SPORULATION PROTEIN A HOMOLOG"/>
    <property type="match status" value="1"/>
</dbReference>
<dbReference type="FunFam" id="3.40.50.2300:FF:000001">
    <property type="entry name" value="DNA-binding response regulator PhoB"/>
    <property type="match status" value="1"/>
</dbReference>
<dbReference type="Proteomes" id="UP000037267">
    <property type="component" value="Unassembled WGS sequence"/>
</dbReference>
<evidence type="ECO:0000256" key="6">
    <source>
        <dbReference type="PROSITE-ProRule" id="PRU00169"/>
    </source>
</evidence>
<dbReference type="RefSeq" id="WP_050355381.1">
    <property type="nucleotide sequence ID" value="NZ_LGSS01000008.1"/>
</dbReference>